<dbReference type="Gene3D" id="1.50.10.100">
    <property type="entry name" value="Chondroitin AC/alginate lyase"/>
    <property type="match status" value="1"/>
</dbReference>
<protein>
    <submittedName>
        <fullName evidence="11">Chondroitinase</fullName>
    </submittedName>
</protein>
<feature type="active site" description="Proton acceptor" evidence="6">
    <location>
        <position position="328"/>
    </location>
</feature>
<dbReference type="InterPro" id="IPR015176">
    <property type="entry name" value="Lyase_N"/>
</dbReference>
<dbReference type="InterPro" id="IPR008979">
    <property type="entry name" value="Galactose-bd-like_sf"/>
</dbReference>
<dbReference type="EMBL" id="QRVJ01000013">
    <property type="protein sequence ID" value="RGS35684.1"/>
    <property type="molecule type" value="Genomic_DNA"/>
</dbReference>
<dbReference type="Proteomes" id="UP000283341">
    <property type="component" value="Unassembled WGS sequence"/>
</dbReference>
<dbReference type="InterPro" id="IPR003159">
    <property type="entry name" value="Lyase_8_central_dom"/>
</dbReference>
<evidence type="ECO:0000259" key="9">
    <source>
        <dbReference type="Pfam" id="PF09092"/>
    </source>
</evidence>
<feature type="active site" description="Proton acceptor" evidence="6">
    <location>
        <position position="438"/>
    </location>
</feature>
<feature type="domain" description="Polysaccharide lyase family 8 central" evidence="8">
    <location>
        <begin position="575"/>
        <end position="819"/>
    </location>
</feature>
<dbReference type="InterPro" id="IPR024200">
    <property type="entry name" value="Chondroitinase_ABC_I"/>
</dbReference>
<dbReference type="PIRSF" id="PIRSF034515">
    <property type="entry name" value="Chondroitinase"/>
    <property type="match status" value="1"/>
</dbReference>
<evidence type="ECO:0000313" key="11">
    <source>
        <dbReference type="EMBL" id="RGS35684.1"/>
    </source>
</evidence>
<dbReference type="RefSeq" id="WP_118403024.1">
    <property type="nucleotide sequence ID" value="NZ_JADNFX010000010.1"/>
</dbReference>
<dbReference type="InterPro" id="IPR015177">
    <property type="entry name" value="Lyase_catalyt"/>
</dbReference>
<evidence type="ECO:0000256" key="6">
    <source>
        <dbReference type="PIRSR" id="PIRSR034515-1"/>
    </source>
</evidence>
<dbReference type="GO" id="GO:0046872">
    <property type="term" value="F:metal ion binding"/>
    <property type="evidence" value="ECO:0007669"/>
    <property type="project" value="UniProtKB-KW"/>
</dbReference>
<dbReference type="Gene3D" id="2.60.220.10">
    <property type="entry name" value="Polysaccharide lyase family 8-like, C-terminal"/>
    <property type="match status" value="1"/>
</dbReference>
<dbReference type="InterPro" id="IPR014718">
    <property type="entry name" value="GH-type_carb-bd"/>
</dbReference>
<dbReference type="PANTHER" id="PTHR37322:SF3">
    <property type="entry name" value="CHONDROITIN SULFATE ABC EXOLYASE"/>
    <property type="match status" value="1"/>
</dbReference>
<dbReference type="GO" id="GO:0034000">
    <property type="term" value="F:chondroitin-sulfate-ABC endolyase activity"/>
    <property type="evidence" value="ECO:0007669"/>
    <property type="project" value="InterPro"/>
</dbReference>
<comment type="cofactor">
    <cofactor evidence="1">
        <name>Ca(2+)</name>
        <dbReference type="ChEBI" id="CHEBI:29108"/>
    </cofactor>
</comment>
<evidence type="ECO:0000259" key="8">
    <source>
        <dbReference type="Pfam" id="PF02278"/>
    </source>
</evidence>
<keyword evidence="7" id="KW-0479">Metal-binding</keyword>
<dbReference type="Pfam" id="PF09093">
    <property type="entry name" value="Lyase_catalyt"/>
    <property type="match status" value="1"/>
</dbReference>
<evidence type="ECO:0000256" key="1">
    <source>
        <dbReference type="ARBA" id="ARBA00001913"/>
    </source>
</evidence>
<keyword evidence="4 7" id="KW-0106">Calcium</keyword>
<dbReference type="SUPFAM" id="SSF48230">
    <property type="entry name" value="Chondroitin AC/alginate lyase"/>
    <property type="match status" value="1"/>
</dbReference>
<dbReference type="SUPFAM" id="SSF49863">
    <property type="entry name" value="Hyaluronate lyase-like, C-terminal domain"/>
    <property type="match status" value="1"/>
</dbReference>
<dbReference type="Gene3D" id="2.70.98.10">
    <property type="match status" value="1"/>
</dbReference>
<sequence>MSRYNILFLILLCLNCRISAQHIGFEEKIPQNFQSSDKHALALSSLYYKEGHKSLEWNFHPGSTLLVKTENPITLTEQTETSAGITLWIYNEKPQQDSIRFEFLSPKGHVSYWFSFRLASAGWRACWIGFQHMKGDKRNKEITSYRLISPNRKGRVFLDRLTFPVKKINDRTTPDLQMPYNNSLSYRDLWHWCRVWQWEQYDYDLPLPNSLNQKEREELRTIEQRLTAALDIKKAPVEAIAKAYRVFEKADIRKSGNGFIGAPVLAPDEQNRKAEELSWNDLETMFSGFAYDAYYNHSSRALKNYFTVWDFAIDQGFAYGSGMGTNHHYGYQVRKIYTTAWLMRDAIWKAPNRDNILSALIFWSALSETRKPYQYGRDELLDSWHTLLMAKTVSALLFTDERERARALKGLSRWVSTSLHYTPGTIGGIKVDGTTFHHGGFYPAYTTGVLAIVGQFISLTNHTEYKLTEEARQTLKSAFISMRNYCNKYEWGIGISGRHPFRGSMKEDDITAFAYLALSGDLSGEKNDFDRHLAADYLRLCQKVTPEVRYFKKQGIQPANAPQGFFVYNYGSAGIFRRANWMVTLKGYTTDVWGAEIYTKDNRYGRYQSYGSVQIMGQSSRLASGYDENGWDWNRLPGTTTIHLPFELLDSPLPGTTMARSKENFSGSSSLEGKNGMFAMKLMERNLKNFTPDFVARKSVFCFGNRMVCLGTGINNCNSSYPTETTLFQSLFRKDSTNILVDGKQHNEIFHQQLNDDKLHWIQDGYNNHYFVKGNIEVQIAQQNSRHEKTRAKTHGIFSSAWINHGKAPQDAEYEYMVLIQPNPDELDLARHKQTYQIVQKDHTAHVVFDEETGITAYAIFENYTPLSDKFLCLIPAETMVMLKKSDNDRVLFSVCDPNLHIPEKNFTTKEASQPVEKKLLLKGKWETGDSCGKISLSTDGKNTQLTVICQHGQPVEFTLKPIH</sequence>
<dbReference type="Gene3D" id="2.60.120.430">
    <property type="entry name" value="Galactose-binding lectin"/>
    <property type="match status" value="1"/>
</dbReference>
<dbReference type="Pfam" id="PF09092">
    <property type="entry name" value="Lyase_N"/>
    <property type="match status" value="1"/>
</dbReference>
<dbReference type="GO" id="GO:0005975">
    <property type="term" value="P:carbohydrate metabolic process"/>
    <property type="evidence" value="ECO:0007669"/>
    <property type="project" value="InterPro"/>
</dbReference>
<evidence type="ECO:0000256" key="5">
    <source>
        <dbReference type="ARBA" id="ARBA00023239"/>
    </source>
</evidence>
<dbReference type="InterPro" id="IPR008929">
    <property type="entry name" value="Chondroitin_lyas"/>
</dbReference>
<accession>A0A412IFE0</accession>
<dbReference type="GO" id="GO:0030246">
    <property type="term" value="F:carbohydrate binding"/>
    <property type="evidence" value="ECO:0007669"/>
    <property type="project" value="InterPro"/>
</dbReference>
<feature type="domain" description="Lyase N-terminal" evidence="9">
    <location>
        <begin position="21"/>
        <end position="179"/>
    </location>
</feature>
<comment type="similarity">
    <text evidence="2">Belongs to the polysaccharide lyase 8 family.</text>
</comment>
<gene>
    <name evidence="11" type="ORF">DWX97_15430</name>
</gene>
<dbReference type="GO" id="GO:0006027">
    <property type="term" value="P:glycosaminoglycan catabolic process"/>
    <property type="evidence" value="ECO:0007669"/>
    <property type="project" value="InterPro"/>
</dbReference>
<evidence type="ECO:0000313" key="12">
    <source>
        <dbReference type="Proteomes" id="UP000283341"/>
    </source>
</evidence>
<dbReference type="SUPFAM" id="SSF74650">
    <property type="entry name" value="Galactose mutarotase-like"/>
    <property type="match status" value="1"/>
</dbReference>
<reference evidence="11 12" key="1">
    <citation type="submission" date="2018-08" db="EMBL/GenBank/DDBJ databases">
        <title>A genome reference for cultivated species of the human gut microbiota.</title>
        <authorList>
            <person name="Zou Y."/>
            <person name="Xue W."/>
            <person name="Luo G."/>
        </authorList>
    </citation>
    <scope>NUCLEOTIDE SEQUENCE [LARGE SCALE GENOMIC DNA]</scope>
    <source>
        <strain evidence="11 12">AF22-3AC</strain>
    </source>
</reference>
<feature type="active site" description="Proton donor" evidence="6">
    <location>
        <position position="445"/>
    </location>
</feature>
<evidence type="ECO:0000256" key="4">
    <source>
        <dbReference type="ARBA" id="ARBA00022837"/>
    </source>
</evidence>
<dbReference type="InterPro" id="IPR011013">
    <property type="entry name" value="Gal_mutarotase_sf_dom"/>
</dbReference>
<evidence type="ECO:0000256" key="7">
    <source>
        <dbReference type="PIRSR" id="PIRSR034515-3"/>
    </source>
</evidence>
<dbReference type="AlphaFoldDB" id="A0A412IFE0"/>
<evidence type="ECO:0000256" key="3">
    <source>
        <dbReference type="ARBA" id="ARBA00011245"/>
    </source>
</evidence>
<dbReference type="SUPFAM" id="SSF49785">
    <property type="entry name" value="Galactose-binding domain-like"/>
    <property type="match status" value="1"/>
</dbReference>
<keyword evidence="5" id="KW-0456">Lyase</keyword>
<organism evidence="11 12">
    <name type="scientific">Bacteroides cellulosilyticus</name>
    <dbReference type="NCBI Taxonomy" id="246787"/>
    <lineage>
        <taxon>Bacteria</taxon>
        <taxon>Pseudomonadati</taxon>
        <taxon>Bacteroidota</taxon>
        <taxon>Bacteroidia</taxon>
        <taxon>Bacteroidales</taxon>
        <taxon>Bacteroidaceae</taxon>
        <taxon>Bacteroides</taxon>
    </lineage>
</organism>
<comment type="subunit">
    <text evidence="3">Monomer.</text>
</comment>
<feature type="binding site" evidence="7">
    <location>
        <position position="159"/>
    </location>
    <ligand>
        <name>Ca(2+)</name>
        <dbReference type="ChEBI" id="CHEBI:29108"/>
    </ligand>
</feature>
<proteinExistence type="inferred from homology"/>
<dbReference type="Pfam" id="PF02278">
    <property type="entry name" value="Lyase_8"/>
    <property type="match status" value="1"/>
</dbReference>
<dbReference type="GO" id="GO:0042597">
    <property type="term" value="C:periplasmic space"/>
    <property type="evidence" value="ECO:0007669"/>
    <property type="project" value="TreeGrafter"/>
</dbReference>
<name>A0A412IFE0_9BACE</name>
<comment type="caution">
    <text evidence="11">The sequence shown here is derived from an EMBL/GenBank/DDBJ whole genome shotgun (WGS) entry which is preliminary data.</text>
</comment>
<feature type="binding site" evidence="7">
    <location>
        <position position="26"/>
    </location>
    <ligand>
        <name>Ca(2+)</name>
        <dbReference type="ChEBI" id="CHEBI:29108"/>
    </ligand>
</feature>
<evidence type="ECO:0000259" key="10">
    <source>
        <dbReference type="Pfam" id="PF09093"/>
    </source>
</evidence>
<dbReference type="InterPro" id="IPR039174">
    <property type="entry name" value="Chondroitin_ABC_lyase"/>
</dbReference>
<evidence type="ECO:0000256" key="2">
    <source>
        <dbReference type="ARBA" id="ARBA00006699"/>
    </source>
</evidence>
<dbReference type="GO" id="GO:0005576">
    <property type="term" value="C:extracellular region"/>
    <property type="evidence" value="ECO:0007669"/>
    <property type="project" value="InterPro"/>
</dbReference>
<dbReference type="InterPro" id="IPR011071">
    <property type="entry name" value="Lyase_8-like_C"/>
</dbReference>
<feature type="domain" description="Lyase catalytic" evidence="10">
    <location>
        <begin position="209"/>
        <end position="543"/>
    </location>
</feature>
<dbReference type="PANTHER" id="PTHR37322">
    <property type="match status" value="1"/>
</dbReference>